<name>A0ABU1X170_SPHXE</name>
<reference evidence="1 2" key="1">
    <citation type="submission" date="2023-07" db="EMBL/GenBank/DDBJ databases">
        <title>Sorghum-associated microbial communities from plants grown in Nebraska, USA.</title>
        <authorList>
            <person name="Schachtman D."/>
        </authorList>
    </citation>
    <scope>NUCLEOTIDE SEQUENCE [LARGE SCALE GENOMIC DNA]</scope>
    <source>
        <strain evidence="1 2">4256</strain>
    </source>
</reference>
<dbReference type="EMBL" id="JAVDWV010000009">
    <property type="protein sequence ID" value="MDR7155333.1"/>
    <property type="molecule type" value="Genomic_DNA"/>
</dbReference>
<dbReference type="Proteomes" id="UP001267638">
    <property type="component" value="Unassembled WGS sequence"/>
</dbReference>
<gene>
    <name evidence="1" type="ORF">J2W40_002160</name>
</gene>
<comment type="caution">
    <text evidence="1">The sequence shown here is derived from an EMBL/GenBank/DDBJ whole genome shotgun (WGS) entry which is preliminary data.</text>
</comment>
<evidence type="ECO:0000313" key="1">
    <source>
        <dbReference type="EMBL" id="MDR7155333.1"/>
    </source>
</evidence>
<evidence type="ECO:0000313" key="2">
    <source>
        <dbReference type="Proteomes" id="UP001267638"/>
    </source>
</evidence>
<proteinExistence type="predicted"/>
<keyword evidence="2" id="KW-1185">Reference proteome</keyword>
<protein>
    <submittedName>
        <fullName evidence="1">Uncharacterized protein</fullName>
    </submittedName>
</protein>
<organism evidence="1 2">
    <name type="scientific">Sphingobium xenophagum</name>
    <dbReference type="NCBI Taxonomy" id="121428"/>
    <lineage>
        <taxon>Bacteria</taxon>
        <taxon>Pseudomonadati</taxon>
        <taxon>Pseudomonadota</taxon>
        <taxon>Alphaproteobacteria</taxon>
        <taxon>Sphingomonadales</taxon>
        <taxon>Sphingomonadaceae</taxon>
        <taxon>Sphingobium</taxon>
    </lineage>
</organism>
<accession>A0ABU1X170</accession>
<sequence length="45" mass="5121">MPCNTNIQRSMPTACKDVDTGLVGHDDHMKRQWMPDQVRHDANLG</sequence>